<dbReference type="AlphaFoldDB" id="A0A430KLL2"/>
<evidence type="ECO:0000259" key="3">
    <source>
        <dbReference type="Pfam" id="PF14341"/>
    </source>
</evidence>
<feature type="domain" description="Type 4 fimbrial biogenesis protein PilX N-terminal" evidence="3">
    <location>
        <begin position="12"/>
        <end position="60"/>
    </location>
</feature>
<dbReference type="EMBL" id="RQXW01000025">
    <property type="protein sequence ID" value="RTE64356.1"/>
    <property type="molecule type" value="Genomic_DNA"/>
</dbReference>
<comment type="caution">
    <text evidence="4">The sequence shown here is derived from an EMBL/GenBank/DDBJ whole genome shotgun (WGS) entry which is preliminary data.</text>
</comment>
<evidence type="ECO:0000256" key="1">
    <source>
        <dbReference type="SAM" id="Phobius"/>
    </source>
</evidence>
<reference evidence="4 5" key="1">
    <citation type="submission" date="2018-11" db="EMBL/GenBank/DDBJ databases">
        <title>The draft genome sequence of Amphritea opalescens ANRC-JH13T.</title>
        <authorList>
            <person name="Fang Z."/>
            <person name="Zhang Y."/>
            <person name="Han X."/>
        </authorList>
    </citation>
    <scope>NUCLEOTIDE SEQUENCE [LARGE SCALE GENOMIC DNA]</scope>
    <source>
        <strain evidence="4 5">ANRC-JH13</strain>
    </source>
</reference>
<dbReference type="InterPro" id="IPR025205">
    <property type="entry name" value="PilX/PilW_C"/>
</dbReference>
<gene>
    <name evidence="4" type="ORF">EH243_17725</name>
</gene>
<accession>A0A430KLL2</accession>
<evidence type="ECO:0000313" key="4">
    <source>
        <dbReference type="EMBL" id="RTE64356.1"/>
    </source>
</evidence>
<evidence type="ECO:0000313" key="5">
    <source>
        <dbReference type="Proteomes" id="UP000283087"/>
    </source>
</evidence>
<keyword evidence="5" id="KW-1185">Reference proteome</keyword>
<dbReference type="InterPro" id="IPR025746">
    <property type="entry name" value="PilX_N_dom"/>
</dbReference>
<dbReference type="OrthoDB" id="6120643at2"/>
<dbReference type="RefSeq" id="WP_126159995.1">
    <property type="nucleotide sequence ID" value="NZ_RQXW01000025.1"/>
</dbReference>
<keyword evidence="1" id="KW-0812">Transmembrane</keyword>
<name>A0A430KLL2_9GAMM</name>
<feature type="transmembrane region" description="Helical" evidence="1">
    <location>
        <begin position="12"/>
        <end position="32"/>
    </location>
</feature>
<sequence length="189" mass="20581">MMNNGLAGQQGGATLIVALILMLIMGLMASTSMKTNVLQSRMAANMQDESIAFEAAETGLTYSEQWLGDQDSTPDLVEYSDLQTGLSDFVVDSRTSSQFKAQLLNLTTVGQWEKGTQPLTAFNADPLSSVSEQPRVSIELTEFIPDDKTQGYSYGGTTGISLFRHLSRSTGKSGESEVILQSEYGKRFR</sequence>
<proteinExistence type="predicted"/>
<dbReference type="Pfam" id="PF13681">
    <property type="entry name" value="PilX"/>
    <property type="match status" value="1"/>
</dbReference>
<organism evidence="4 5">
    <name type="scientific">Amphritea opalescens</name>
    <dbReference type="NCBI Taxonomy" id="2490544"/>
    <lineage>
        <taxon>Bacteria</taxon>
        <taxon>Pseudomonadati</taxon>
        <taxon>Pseudomonadota</taxon>
        <taxon>Gammaproteobacteria</taxon>
        <taxon>Oceanospirillales</taxon>
        <taxon>Oceanospirillaceae</taxon>
        <taxon>Amphritea</taxon>
    </lineage>
</organism>
<protein>
    <submittedName>
        <fullName evidence="4">Uncharacterized protein</fullName>
    </submittedName>
</protein>
<dbReference type="Pfam" id="PF14341">
    <property type="entry name" value="PilX_N"/>
    <property type="match status" value="1"/>
</dbReference>
<evidence type="ECO:0000259" key="2">
    <source>
        <dbReference type="Pfam" id="PF13681"/>
    </source>
</evidence>
<keyword evidence="1" id="KW-1133">Transmembrane helix</keyword>
<keyword evidence="1" id="KW-0472">Membrane</keyword>
<dbReference type="Proteomes" id="UP000283087">
    <property type="component" value="Unassembled WGS sequence"/>
</dbReference>
<feature type="domain" description="PilX/PilW C-terminal" evidence="2">
    <location>
        <begin position="107"/>
        <end position="185"/>
    </location>
</feature>